<sequence>MDDIYNLQRFVEAQQPVFEQVLSELRAGRKQSHWMWFVFPQITGLGRSETARFYAITGIEEARAYLEHPLLGPRLEQCAKIIEAQLQWTARQIFGSPDDLKLQSCMTLFASAAPQLKIFQAVLDTFYDGARDPLTLEKLDSQRP</sequence>
<dbReference type="SUPFAM" id="SSF140736">
    <property type="entry name" value="Rv1873-like"/>
    <property type="match status" value="1"/>
</dbReference>
<comment type="caution">
    <text evidence="1">The sequence shown here is derived from an EMBL/GenBank/DDBJ whole genome shotgun (WGS) entry which is preliminary data.</text>
</comment>
<keyword evidence="2" id="KW-1185">Reference proteome</keyword>
<name>A0A085VD06_PSESX</name>
<dbReference type="EMBL" id="JPQU01000063">
    <property type="protein sequence ID" value="KFE53319.1"/>
    <property type="molecule type" value="Genomic_DNA"/>
</dbReference>
<dbReference type="InterPro" id="IPR036287">
    <property type="entry name" value="Rv1873-like_sf"/>
</dbReference>
<proteinExistence type="predicted"/>
<dbReference type="RefSeq" id="WP_032630629.1">
    <property type="nucleotide sequence ID" value="NZ_JPQU01000063.1"/>
</dbReference>
<dbReference type="OrthoDB" id="9801870at2"/>
<dbReference type="PIRSF" id="PIRSF008546">
    <property type="entry name" value="UCP008546"/>
    <property type="match status" value="1"/>
</dbReference>
<accession>A0A085VD06</accession>
<organism evidence="1 2">
    <name type="scientific">Pseudomonas syringae</name>
    <dbReference type="NCBI Taxonomy" id="317"/>
    <lineage>
        <taxon>Bacteria</taxon>
        <taxon>Pseudomonadati</taxon>
        <taxon>Pseudomonadota</taxon>
        <taxon>Gammaproteobacteria</taxon>
        <taxon>Pseudomonadales</taxon>
        <taxon>Pseudomonadaceae</taxon>
        <taxon>Pseudomonas</taxon>
    </lineage>
</organism>
<dbReference type="Gene3D" id="1.25.40.380">
    <property type="entry name" value="Protein of unknown function DUF1810"/>
    <property type="match status" value="1"/>
</dbReference>
<dbReference type="Pfam" id="PF08837">
    <property type="entry name" value="DUF1810"/>
    <property type="match status" value="1"/>
</dbReference>
<dbReference type="PATRIC" id="fig|317.175.peg.4287"/>
<reference evidence="1 2" key="1">
    <citation type="submission" date="2014-07" db="EMBL/GenBank/DDBJ databases">
        <title>Draft Genome Sequences of Environmental Pseudomonas syringae strains.</title>
        <authorList>
            <person name="Baltrus D.A."/>
            <person name="Berge O."/>
            <person name="Morris C."/>
        </authorList>
    </citation>
    <scope>NUCLEOTIDE SEQUENCE [LARGE SCALE GENOMIC DNA]</scope>
    <source>
        <strain evidence="1 2">GAW0119</strain>
    </source>
</reference>
<dbReference type="Proteomes" id="UP000028631">
    <property type="component" value="Unassembled WGS sequence"/>
</dbReference>
<evidence type="ECO:0000313" key="2">
    <source>
        <dbReference type="Proteomes" id="UP000028631"/>
    </source>
</evidence>
<dbReference type="InterPro" id="IPR014937">
    <property type="entry name" value="DUF1810"/>
</dbReference>
<gene>
    <name evidence="1" type="ORF">IV01_20535</name>
</gene>
<protein>
    <submittedName>
        <fullName evidence="1">Calpastatin</fullName>
    </submittedName>
</protein>
<evidence type="ECO:0000313" key="1">
    <source>
        <dbReference type="EMBL" id="KFE53319.1"/>
    </source>
</evidence>
<dbReference type="AlphaFoldDB" id="A0A085VD06"/>